<reference evidence="3 4" key="1">
    <citation type="submission" date="2018-07" db="EMBL/GenBank/DDBJ databases">
        <title>Genomic Encyclopedia of Type Strains, Phase IV (KMG-IV): sequencing the most valuable type-strain genomes for metagenomic binning, comparative biology and taxonomic classification.</title>
        <authorList>
            <person name="Goeker M."/>
        </authorList>
    </citation>
    <scope>NUCLEOTIDE SEQUENCE [LARGE SCALE GENOMIC DNA]</scope>
    <source>
        <strain evidence="3 4">DSM 5603</strain>
    </source>
</reference>
<dbReference type="EC" id="3.6.1.63" evidence="2"/>
<evidence type="ECO:0000313" key="5">
    <source>
        <dbReference type="Proteomes" id="UP000562982"/>
    </source>
</evidence>
<dbReference type="InterPro" id="IPR006680">
    <property type="entry name" value="Amidohydro-rel"/>
</dbReference>
<dbReference type="InterPro" id="IPR012696">
    <property type="entry name" value="PhnM"/>
</dbReference>
<comment type="caution">
    <text evidence="3">The sequence shown here is derived from an EMBL/GenBank/DDBJ whole genome shotgun (WGS) entry which is preliminary data.</text>
</comment>
<dbReference type="NCBIfam" id="NF011984">
    <property type="entry name" value="PRK15446.1-5"/>
    <property type="match status" value="1"/>
</dbReference>
<feature type="domain" description="Amidohydrolase-related" evidence="1">
    <location>
        <begin position="196"/>
        <end position="374"/>
    </location>
</feature>
<dbReference type="SUPFAM" id="SSF51556">
    <property type="entry name" value="Metallo-dependent hydrolases"/>
    <property type="match status" value="1"/>
</dbReference>
<dbReference type="InterPro" id="IPR032466">
    <property type="entry name" value="Metal_Hydrolase"/>
</dbReference>
<reference evidence="2 5" key="2">
    <citation type="submission" date="2020-04" db="EMBL/GenBank/DDBJ databases">
        <title>Description of novel Gluconacetobacter.</title>
        <authorList>
            <person name="Sombolestani A."/>
        </authorList>
    </citation>
    <scope>NUCLEOTIDE SEQUENCE [LARGE SCALE GENOMIC DNA]</scope>
    <source>
        <strain evidence="2 5">LMG 1382</strain>
    </source>
</reference>
<dbReference type="EMBL" id="JABEQI010000001">
    <property type="protein sequence ID" value="MBB2185228.1"/>
    <property type="molecule type" value="Genomic_DNA"/>
</dbReference>
<keyword evidence="4" id="KW-1185">Reference proteome</keyword>
<dbReference type="Gene3D" id="2.30.40.10">
    <property type="entry name" value="Urease, subunit C, domain 1"/>
    <property type="match status" value="1"/>
</dbReference>
<protein>
    <submittedName>
        <fullName evidence="3">Alpha-D-ribose 1-methylphosphonate 5-triphosphate diphosphatase</fullName>
        <ecNumber evidence="2">3.6.1.63</ecNumber>
    </submittedName>
</protein>
<dbReference type="NCBIfam" id="NF011990">
    <property type="entry name" value="PRK15446.2-6"/>
    <property type="match status" value="1"/>
</dbReference>
<organism evidence="3 4">
    <name type="scientific">Gluconacetobacter liquefaciens</name>
    <name type="common">Acetobacter liquefaciens</name>
    <dbReference type="NCBI Taxonomy" id="89584"/>
    <lineage>
        <taxon>Bacteria</taxon>
        <taxon>Pseudomonadati</taxon>
        <taxon>Pseudomonadota</taxon>
        <taxon>Alphaproteobacteria</taxon>
        <taxon>Acetobacterales</taxon>
        <taxon>Acetobacteraceae</taxon>
        <taxon>Gluconacetobacter</taxon>
    </lineage>
</organism>
<dbReference type="PANTHER" id="PTHR43135">
    <property type="entry name" value="ALPHA-D-RIBOSE 1-METHYLPHOSPHONATE 5-TRIPHOSPHATE DIPHOSPHATASE"/>
    <property type="match status" value="1"/>
</dbReference>
<sequence length="382" mass="41260">MTLLTNARIVLPCSVVETELHFSADGLSAPGAIVPAASTDATVIDCEGDYIIPGIIDLHTDNLERQVLPRVNARWPSRSAFLAHDAQCAVAGVTTVFDSLSLGDINGRDRIQTYEEGIRDLVELSEAGALRADHLLHFRCELIAPDMQPLFEMALHDPRMTALLRLASLMDHSPGVGQYADIARWRVGRAKEGMTEAEIDAMQARVAAERTQHLEANRAYVIEYCRAHGITLASHDDRLEEEVARNHEDGITIAEFPVSLAAARGAHTLGMDVIAGAPNIVRGGSHSGNVNAIDLIRAGLVTALASDYVPSAMLEAAFACVAQDILPVPEAIALVTDGPARIVGLHDRGRIEAGRRADLVQVRLYDGLPIIRRVWVGGHRVV</sequence>
<evidence type="ECO:0000313" key="4">
    <source>
        <dbReference type="Proteomes" id="UP000254958"/>
    </source>
</evidence>
<keyword evidence="2" id="KW-0378">Hydrolase</keyword>
<dbReference type="SUPFAM" id="SSF51338">
    <property type="entry name" value="Composite domain of metallo-dependent hydrolases"/>
    <property type="match status" value="1"/>
</dbReference>
<evidence type="ECO:0000259" key="1">
    <source>
        <dbReference type="Pfam" id="PF01979"/>
    </source>
</evidence>
<dbReference type="EMBL" id="QQAW01000001">
    <property type="protein sequence ID" value="RDI40662.1"/>
    <property type="molecule type" value="Genomic_DNA"/>
</dbReference>
<dbReference type="InterPro" id="IPR011059">
    <property type="entry name" value="Metal-dep_hydrolase_composite"/>
</dbReference>
<dbReference type="GO" id="GO:0019700">
    <property type="term" value="P:organic phosphonate catabolic process"/>
    <property type="evidence" value="ECO:0007669"/>
    <property type="project" value="InterPro"/>
</dbReference>
<dbReference type="OrthoDB" id="9785413at2"/>
<proteinExistence type="predicted"/>
<dbReference type="Proteomes" id="UP000254958">
    <property type="component" value="Unassembled WGS sequence"/>
</dbReference>
<dbReference type="Proteomes" id="UP000562982">
    <property type="component" value="Unassembled WGS sequence"/>
</dbReference>
<dbReference type="Pfam" id="PF01979">
    <property type="entry name" value="Amidohydro_1"/>
    <property type="match status" value="1"/>
</dbReference>
<evidence type="ECO:0000313" key="3">
    <source>
        <dbReference type="EMBL" id="RDI40662.1"/>
    </source>
</evidence>
<gene>
    <name evidence="3" type="ORF">C7453_101460</name>
    <name evidence="2" type="ORF">HLH32_02275</name>
</gene>
<dbReference type="RefSeq" id="WP_114725594.1">
    <property type="nucleotide sequence ID" value="NZ_BJMI01000004.1"/>
</dbReference>
<dbReference type="GO" id="GO:0016810">
    <property type="term" value="F:hydrolase activity, acting on carbon-nitrogen (but not peptide) bonds"/>
    <property type="evidence" value="ECO:0007669"/>
    <property type="project" value="InterPro"/>
</dbReference>
<dbReference type="Gene3D" id="3.20.20.140">
    <property type="entry name" value="Metal-dependent hydrolases"/>
    <property type="match status" value="1"/>
</dbReference>
<dbReference type="PIRSF" id="PIRSF038971">
    <property type="entry name" value="PhnM"/>
    <property type="match status" value="1"/>
</dbReference>
<accession>A0A370G9Z4</accession>
<name>A0A370G9Z4_GLULI</name>
<dbReference type="InterPro" id="IPR051781">
    <property type="entry name" value="Metallo-dep_Hydrolase"/>
</dbReference>
<evidence type="ECO:0000313" key="2">
    <source>
        <dbReference type="EMBL" id="MBB2185228.1"/>
    </source>
</evidence>
<dbReference type="AlphaFoldDB" id="A0A370G9Z4"/>
<dbReference type="PANTHER" id="PTHR43135:SF3">
    <property type="entry name" value="ALPHA-D-RIBOSE 1-METHYLPHOSPHONATE 5-TRIPHOSPHATE DIPHOSPHATASE"/>
    <property type="match status" value="1"/>
</dbReference>